<keyword evidence="1" id="KW-0812">Transmembrane</keyword>
<dbReference type="AlphaFoldDB" id="A0A849BRR1"/>
<reference evidence="2 3" key="1">
    <citation type="submission" date="2020-05" db="EMBL/GenBank/DDBJ databases">
        <title>MicrobeNet Type strains.</title>
        <authorList>
            <person name="Nicholson A.C."/>
        </authorList>
    </citation>
    <scope>NUCLEOTIDE SEQUENCE [LARGE SCALE GENOMIC DNA]</scope>
    <source>
        <strain evidence="2 3">JCM 14547</strain>
    </source>
</reference>
<evidence type="ECO:0000313" key="3">
    <source>
        <dbReference type="Proteomes" id="UP000555552"/>
    </source>
</evidence>
<dbReference type="Proteomes" id="UP000555552">
    <property type="component" value="Unassembled WGS sequence"/>
</dbReference>
<keyword evidence="1" id="KW-1133">Transmembrane helix</keyword>
<evidence type="ECO:0000313" key="2">
    <source>
        <dbReference type="EMBL" id="NNH23522.1"/>
    </source>
</evidence>
<comment type="caution">
    <text evidence="2">The sequence shown here is derived from an EMBL/GenBank/DDBJ whole genome shotgun (WGS) entry which is preliminary data.</text>
</comment>
<evidence type="ECO:0008006" key="4">
    <source>
        <dbReference type="Google" id="ProtNLM"/>
    </source>
</evidence>
<feature type="transmembrane region" description="Helical" evidence="1">
    <location>
        <begin position="33"/>
        <end position="52"/>
    </location>
</feature>
<dbReference type="EMBL" id="JABEMA010000154">
    <property type="protein sequence ID" value="NNH23522.1"/>
    <property type="molecule type" value="Genomic_DNA"/>
</dbReference>
<protein>
    <recommendedName>
        <fullName evidence="4">PH domain-containing protein</fullName>
    </recommendedName>
</protein>
<keyword evidence="3" id="KW-1185">Reference proteome</keyword>
<feature type="transmembrane region" description="Helical" evidence="1">
    <location>
        <begin position="58"/>
        <end position="77"/>
    </location>
</feature>
<dbReference type="RefSeq" id="WP_171203333.1">
    <property type="nucleotide sequence ID" value="NZ_BAAANP010000006.1"/>
</dbReference>
<gene>
    <name evidence="2" type="ORF">HLB09_10550</name>
</gene>
<accession>A0A849BRR1</accession>
<evidence type="ECO:0000256" key="1">
    <source>
        <dbReference type="SAM" id="Phobius"/>
    </source>
</evidence>
<name>A0A849BRR1_9ACTN</name>
<keyword evidence="1" id="KW-0472">Membrane</keyword>
<organism evidence="2 3">
    <name type="scientific">Pseudokineococcus marinus</name>
    <dbReference type="NCBI Taxonomy" id="351215"/>
    <lineage>
        <taxon>Bacteria</taxon>
        <taxon>Bacillati</taxon>
        <taxon>Actinomycetota</taxon>
        <taxon>Actinomycetes</taxon>
        <taxon>Kineosporiales</taxon>
        <taxon>Kineosporiaceae</taxon>
        <taxon>Pseudokineococcus</taxon>
    </lineage>
</organism>
<sequence length="164" mass="17331">MTDSSGVAATPLLVDIDGLQQRIDLPTTRGQRIASWVNVGLGAGYVLMALVLDGPRAVWLGFACGYLVFGILGLVLVPRAHLLLTPAGVRHVGALGRGRLTPWSAVAEVRPPDTFHPSSHLRGPGGRFAETTDLPGLAADDARELQRRLEAARTAAAEAERPQA</sequence>
<proteinExistence type="predicted"/>